<evidence type="ECO:0000259" key="1">
    <source>
        <dbReference type="Pfam" id="PF13966"/>
    </source>
</evidence>
<comment type="caution">
    <text evidence="2">The sequence shown here is derived from an EMBL/GenBank/DDBJ whole genome shotgun (WGS) entry which is preliminary data.</text>
</comment>
<organism evidence="2 3">
    <name type="scientific">Cardamine amara subsp. amara</name>
    <dbReference type="NCBI Taxonomy" id="228776"/>
    <lineage>
        <taxon>Eukaryota</taxon>
        <taxon>Viridiplantae</taxon>
        <taxon>Streptophyta</taxon>
        <taxon>Embryophyta</taxon>
        <taxon>Tracheophyta</taxon>
        <taxon>Spermatophyta</taxon>
        <taxon>Magnoliopsida</taxon>
        <taxon>eudicotyledons</taxon>
        <taxon>Gunneridae</taxon>
        <taxon>Pentapetalae</taxon>
        <taxon>rosids</taxon>
        <taxon>malvids</taxon>
        <taxon>Brassicales</taxon>
        <taxon>Brassicaceae</taxon>
        <taxon>Cardamineae</taxon>
        <taxon>Cardamine</taxon>
    </lineage>
</organism>
<evidence type="ECO:0000313" key="2">
    <source>
        <dbReference type="EMBL" id="KAL1213821.1"/>
    </source>
</evidence>
<dbReference type="Pfam" id="PF13966">
    <property type="entry name" value="zf-RVT"/>
    <property type="match status" value="1"/>
</dbReference>
<proteinExistence type="predicted"/>
<dbReference type="EMBL" id="JBANAX010000332">
    <property type="protein sequence ID" value="KAL1213821.1"/>
    <property type="molecule type" value="Genomic_DNA"/>
</dbReference>
<protein>
    <recommendedName>
        <fullName evidence="1">Reverse transcriptase zinc-binding domain-containing protein</fullName>
    </recommendedName>
</protein>
<gene>
    <name evidence="2" type="ORF">V5N11_009998</name>
</gene>
<name>A0ABD1B4C3_CARAN</name>
<evidence type="ECO:0000313" key="3">
    <source>
        <dbReference type="Proteomes" id="UP001558713"/>
    </source>
</evidence>
<feature type="domain" description="Reverse transcriptase zinc-binding" evidence="1">
    <location>
        <begin position="1"/>
        <end position="31"/>
    </location>
</feature>
<reference evidence="2 3" key="1">
    <citation type="submission" date="2024-04" db="EMBL/GenBank/DDBJ databases">
        <title>Genome assembly C_amara_ONT_v2.</title>
        <authorList>
            <person name="Yant L."/>
            <person name="Moore C."/>
            <person name="Slenker M."/>
        </authorList>
    </citation>
    <scope>NUCLEOTIDE SEQUENCE [LARGE SCALE GENOMIC DNA]</scope>
    <source>
        <tissue evidence="2">Leaf</tissue>
    </source>
</reference>
<accession>A0ABD1B4C3</accession>
<dbReference type="InterPro" id="IPR026960">
    <property type="entry name" value="RVT-Znf"/>
</dbReference>
<keyword evidence="3" id="KW-1185">Reference proteome</keyword>
<dbReference type="AlphaFoldDB" id="A0ABD1B4C3"/>
<dbReference type="Proteomes" id="UP001558713">
    <property type="component" value="Unassembled WGS sequence"/>
</dbReference>
<sequence length="129" mass="15375">MNISPLCCLCNQHLETREHIFLHCEYSEQLWSMLLRRLGQHQFIFQDWNSLISWLSTASHDIPMKLKLLVCHTTIYTIWRERNDRLFNSQFISPPALFSLLDRAIKDILLARRLRHGCSRLLASWFAFS</sequence>